<dbReference type="InterPro" id="IPR000843">
    <property type="entry name" value="HTH_LacI"/>
</dbReference>
<keyword evidence="1" id="KW-0805">Transcription regulation</keyword>
<keyword evidence="7" id="KW-1185">Reference proteome</keyword>
<dbReference type="GO" id="GO:0003700">
    <property type="term" value="F:DNA-binding transcription factor activity"/>
    <property type="evidence" value="ECO:0007669"/>
    <property type="project" value="TreeGrafter"/>
</dbReference>
<dbReference type="AlphaFoldDB" id="A0A8J4A197"/>
<dbReference type="CDD" id="cd01392">
    <property type="entry name" value="HTH_LacI"/>
    <property type="match status" value="1"/>
</dbReference>
<evidence type="ECO:0000259" key="5">
    <source>
        <dbReference type="PROSITE" id="PS50932"/>
    </source>
</evidence>
<dbReference type="SMART" id="SM00354">
    <property type="entry name" value="HTH_LACI"/>
    <property type="match status" value="1"/>
</dbReference>
<evidence type="ECO:0000256" key="4">
    <source>
        <dbReference type="SAM" id="MobiDB-lite"/>
    </source>
</evidence>
<dbReference type="Gene3D" id="3.40.50.2300">
    <property type="match status" value="2"/>
</dbReference>
<evidence type="ECO:0000313" key="7">
    <source>
        <dbReference type="Proteomes" id="UP000635606"/>
    </source>
</evidence>
<dbReference type="PANTHER" id="PTHR30146">
    <property type="entry name" value="LACI-RELATED TRANSCRIPTIONAL REPRESSOR"/>
    <property type="match status" value="1"/>
</dbReference>
<dbReference type="SUPFAM" id="SSF47413">
    <property type="entry name" value="lambda repressor-like DNA-binding domains"/>
    <property type="match status" value="1"/>
</dbReference>
<sequence>MKRVTLAQVAEAAGVSVMTASYTYNRPARVSDDARARVLAAADRLGYAGPDPSARSLRRGSTRTLGVVLGEHLTYAFDDPQAVRFLAGIADVCAGAGYGMTILPITGADDDVPRVRAAAVDGFIVWTTADDDPVLAAVRSTKRPAVVHGGPAVAGLGLVSIDNRAAARAIGAVAFAGARRPAVVSFPLSRERISTVVRGPDPAPVLFPVTRERLEGYRDAADDLGLAWTDVTVAVCSRNDGAEAARLAAALFDATDPPDAVAAMGDLLAAGVLDAARAAGRAVPSQVAVTGWDDAAVAADLGLTTVAQSLRDQGAACARAALGATPARSAGPPAAPWSIVRRGSTR</sequence>
<accession>A0A8J4A197</accession>
<comment type="caution">
    <text evidence="6">The sequence shown here is derived from an EMBL/GenBank/DDBJ whole genome shotgun (WGS) entry which is preliminary data.</text>
</comment>
<feature type="region of interest" description="Disordered" evidence="4">
    <location>
        <begin position="326"/>
        <end position="346"/>
    </location>
</feature>
<dbReference type="SUPFAM" id="SSF53822">
    <property type="entry name" value="Periplasmic binding protein-like I"/>
    <property type="match status" value="1"/>
</dbReference>
<protein>
    <submittedName>
        <fullName evidence="6">LacI family transcriptional regulator</fullName>
    </submittedName>
</protein>
<dbReference type="InterPro" id="IPR046335">
    <property type="entry name" value="LacI/GalR-like_sensor"/>
</dbReference>
<evidence type="ECO:0000256" key="3">
    <source>
        <dbReference type="ARBA" id="ARBA00023163"/>
    </source>
</evidence>
<evidence type="ECO:0000313" key="6">
    <source>
        <dbReference type="EMBL" id="GIJ73979.1"/>
    </source>
</evidence>
<organism evidence="6 7">
    <name type="scientific">Virgisporangium ochraceum</name>
    <dbReference type="NCBI Taxonomy" id="65505"/>
    <lineage>
        <taxon>Bacteria</taxon>
        <taxon>Bacillati</taxon>
        <taxon>Actinomycetota</taxon>
        <taxon>Actinomycetes</taxon>
        <taxon>Micromonosporales</taxon>
        <taxon>Micromonosporaceae</taxon>
        <taxon>Virgisporangium</taxon>
    </lineage>
</organism>
<reference evidence="6" key="1">
    <citation type="submission" date="2021-01" db="EMBL/GenBank/DDBJ databases">
        <title>Whole genome shotgun sequence of Virgisporangium ochraceum NBRC 16418.</title>
        <authorList>
            <person name="Komaki H."/>
            <person name="Tamura T."/>
        </authorList>
    </citation>
    <scope>NUCLEOTIDE SEQUENCE</scope>
    <source>
        <strain evidence="6">NBRC 16418</strain>
    </source>
</reference>
<dbReference type="Proteomes" id="UP000635606">
    <property type="component" value="Unassembled WGS sequence"/>
</dbReference>
<keyword evidence="3" id="KW-0804">Transcription</keyword>
<evidence type="ECO:0000256" key="2">
    <source>
        <dbReference type="ARBA" id="ARBA00023125"/>
    </source>
</evidence>
<name>A0A8J4A197_9ACTN</name>
<feature type="domain" description="HTH lacI-type" evidence="5">
    <location>
        <begin position="4"/>
        <end position="59"/>
    </location>
</feature>
<dbReference type="InterPro" id="IPR010982">
    <property type="entry name" value="Lambda_DNA-bd_dom_sf"/>
</dbReference>
<dbReference type="GO" id="GO:0000976">
    <property type="term" value="F:transcription cis-regulatory region binding"/>
    <property type="evidence" value="ECO:0007669"/>
    <property type="project" value="TreeGrafter"/>
</dbReference>
<dbReference type="CDD" id="cd06279">
    <property type="entry name" value="PBP1_LacI-like"/>
    <property type="match status" value="1"/>
</dbReference>
<dbReference type="EMBL" id="BOPH01000128">
    <property type="protein sequence ID" value="GIJ73979.1"/>
    <property type="molecule type" value="Genomic_DNA"/>
</dbReference>
<evidence type="ECO:0000256" key="1">
    <source>
        <dbReference type="ARBA" id="ARBA00023015"/>
    </source>
</evidence>
<dbReference type="RefSeq" id="WP_203933795.1">
    <property type="nucleotide sequence ID" value="NZ_BOPH01000128.1"/>
</dbReference>
<dbReference type="InterPro" id="IPR028082">
    <property type="entry name" value="Peripla_BP_I"/>
</dbReference>
<dbReference type="PROSITE" id="PS50932">
    <property type="entry name" value="HTH_LACI_2"/>
    <property type="match status" value="1"/>
</dbReference>
<keyword evidence="2" id="KW-0238">DNA-binding</keyword>
<dbReference type="Pfam" id="PF13377">
    <property type="entry name" value="Peripla_BP_3"/>
    <property type="match status" value="1"/>
</dbReference>
<proteinExistence type="predicted"/>
<gene>
    <name evidence="6" type="ORF">Voc01_088960</name>
</gene>
<dbReference type="Pfam" id="PF00356">
    <property type="entry name" value="LacI"/>
    <property type="match status" value="1"/>
</dbReference>
<dbReference type="Gene3D" id="1.10.260.40">
    <property type="entry name" value="lambda repressor-like DNA-binding domains"/>
    <property type="match status" value="1"/>
</dbReference>
<dbReference type="PANTHER" id="PTHR30146:SF138">
    <property type="entry name" value="TRANSCRIPTIONAL REGULATORY PROTEIN"/>
    <property type="match status" value="1"/>
</dbReference>